<comment type="caution">
    <text evidence="3">The sequence shown here is derived from an EMBL/GenBank/DDBJ whole genome shotgun (WGS) entry which is preliminary data.</text>
</comment>
<evidence type="ECO:0000313" key="3">
    <source>
        <dbReference type="EMBL" id="MDQ0165006.1"/>
    </source>
</evidence>
<name>A0ABT9VVJ4_9BACI</name>
<evidence type="ECO:0000256" key="1">
    <source>
        <dbReference type="SAM" id="Phobius"/>
    </source>
</evidence>
<dbReference type="EMBL" id="JAUSTY010000003">
    <property type="protein sequence ID" value="MDQ0165006.1"/>
    <property type="molecule type" value="Genomic_DNA"/>
</dbReference>
<evidence type="ECO:0000259" key="2">
    <source>
        <dbReference type="Pfam" id="PF13786"/>
    </source>
</evidence>
<reference evidence="3 4" key="1">
    <citation type="submission" date="2023-07" db="EMBL/GenBank/DDBJ databases">
        <title>Genomic Encyclopedia of Type Strains, Phase IV (KMG-IV): sequencing the most valuable type-strain genomes for metagenomic binning, comparative biology and taxonomic classification.</title>
        <authorList>
            <person name="Goeker M."/>
        </authorList>
    </citation>
    <scope>NUCLEOTIDE SEQUENCE [LARGE SCALE GENOMIC DNA]</scope>
    <source>
        <strain evidence="3 4">DSM 12751</strain>
    </source>
</reference>
<keyword evidence="1" id="KW-0472">Membrane</keyword>
<accession>A0ABT9VVJ4</accession>
<gene>
    <name evidence="3" type="ORF">J2S11_000906</name>
</gene>
<keyword evidence="1" id="KW-0812">Transmembrane</keyword>
<keyword evidence="4" id="KW-1185">Reference proteome</keyword>
<dbReference type="RefSeq" id="WP_307391468.1">
    <property type="nucleotide sequence ID" value="NZ_BAAADK010000010.1"/>
</dbReference>
<dbReference type="Gene3D" id="2.60.40.1630">
    <property type="entry name" value="bacillus anthracis domain"/>
    <property type="match status" value="1"/>
</dbReference>
<dbReference type="InterPro" id="IPR025436">
    <property type="entry name" value="DUF4179"/>
</dbReference>
<sequence>MERIEDKLKNQLKTSKNIAYPNFDRMWSSIQQDELKAVKGEPVAFGPRKRKRFAIVAALSLALVATQVYAAVTFDWSTLLSGRSGIQSALEQGIGQTIGQSVTKDDITLTVHTAFTDDNRTFLLYSLRPDSSWEGQQVLFDLIGLKDNKGNFIEGNYTHQWDEERGEYQGYFETNWVLEEDTEDMEFTMENIRFIGEEQQQINYDPRDSSKQVFRIEKDGIGHVAVDSFEQADDIMLQSSITFTDPDVKERSLARIQAIDGQNKLIKEVNTSVFGTPSTGTSNEYVNQQIFSSDSLLNQGTKFQLVYTHTLGTAENDWSIDMALSKKYMENASFTKRLNLPLDQLPGGTEIYEMIVTPTQARLVLTHEEEYTRVPYMNLKLDIGGTLLEGGVWQEPAITDKTELRFEMIGLDSSAIENQPVTLIARHRVDLFDGDEHPIQLTGISEEPQSLTTYIEEYPITWTYYLKDNNLYVESMSSDSDFGGINQTYYLEDRGRRSYGKPAIVGMFGSGSNSRMDVYENFEKDELEILIWKYTAHNRDDELRVPLK</sequence>
<protein>
    <recommendedName>
        <fullName evidence="2">DUF4179 domain-containing protein</fullName>
    </recommendedName>
</protein>
<keyword evidence="1" id="KW-1133">Transmembrane helix</keyword>
<feature type="transmembrane region" description="Helical" evidence="1">
    <location>
        <begin position="53"/>
        <end position="72"/>
    </location>
</feature>
<feature type="domain" description="DUF4179" evidence="2">
    <location>
        <begin position="48"/>
        <end position="127"/>
    </location>
</feature>
<dbReference type="Proteomes" id="UP001235840">
    <property type="component" value="Unassembled WGS sequence"/>
</dbReference>
<proteinExistence type="predicted"/>
<dbReference type="Pfam" id="PF13786">
    <property type="entry name" value="DUF4179"/>
    <property type="match status" value="1"/>
</dbReference>
<organism evidence="3 4">
    <name type="scientific">Caldalkalibacillus horti</name>
    <dbReference type="NCBI Taxonomy" id="77523"/>
    <lineage>
        <taxon>Bacteria</taxon>
        <taxon>Bacillati</taxon>
        <taxon>Bacillota</taxon>
        <taxon>Bacilli</taxon>
        <taxon>Bacillales</taxon>
        <taxon>Bacillaceae</taxon>
        <taxon>Caldalkalibacillus</taxon>
    </lineage>
</organism>
<evidence type="ECO:0000313" key="4">
    <source>
        <dbReference type="Proteomes" id="UP001235840"/>
    </source>
</evidence>